<evidence type="ECO:0000313" key="1">
    <source>
        <dbReference type="EMBL" id="SNZ01577.1"/>
    </source>
</evidence>
<sequence length="558" mass="61887">MKRLSNKINIYFAALILLLGVGSCETTELELVDDPNALNSATASPDFYVNAIQISLRNLFGGDELDSNGTSLSERGMEVTRILHMFGPLYDNAYSPGAHDFAWSTAYAEILADARSLEPLAIEQELYMHLGIAQVAEAYAIAAMVDFFGDVPYSESADGVTFNPKADPGLETYQALHGVLDNAIANFNKEEFSKPANDFFYGGDKAKWINLANTLKLKLYLQSRLVTESESTAGINAILASGNYIQGPSGDFKFQYGTTDNNPDSRHPFFTRNFVEGTGVTDYMSNTYMDMLLNQKTAPDPRVRYYIYRQRNSNAQNTVEQSCFGALPPPHIGFASIFCNLVDNPGYWGRDHGYDFGIPPDTGARATWGLYPVGGKFDNDDFEAIPDRNIGTKGSGIDPIMMSSFVDFMLAEAALTIGVNGDPATYLESGIRESIGTVMAFRTDLVDTDFVPSEADVDAYVAEVLANYAAANNDQKLNIIIKEYWLALWGNGVEAYNTYRRTGKPDDLQQLVRQPSDNFMRSFWYPDAYVNQNSNATQKPDVFQKVFWDTNPDTGFIY</sequence>
<dbReference type="Gene3D" id="1.25.40.390">
    <property type="match status" value="2"/>
</dbReference>
<evidence type="ECO:0000313" key="2">
    <source>
        <dbReference type="Proteomes" id="UP000219048"/>
    </source>
</evidence>
<dbReference type="InterPro" id="IPR024302">
    <property type="entry name" value="SusD-like"/>
</dbReference>
<dbReference type="InterPro" id="IPR011990">
    <property type="entry name" value="TPR-like_helical_dom_sf"/>
</dbReference>
<dbReference type="InterPro" id="IPR041662">
    <property type="entry name" value="SusD-like_2"/>
</dbReference>
<name>A0A285MYF6_9FLAO</name>
<dbReference type="SUPFAM" id="SSF48452">
    <property type="entry name" value="TPR-like"/>
    <property type="match status" value="1"/>
</dbReference>
<dbReference type="AlphaFoldDB" id="A0A285MYF6"/>
<dbReference type="PROSITE" id="PS51257">
    <property type="entry name" value="PROKAR_LIPOPROTEIN"/>
    <property type="match status" value="1"/>
</dbReference>
<dbReference type="OrthoDB" id="725917at2"/>
<reference evidence="2" key="1">
    <citation type="submission" date="2017-09" db="EMBL/GenBank/DDBJ databases">
        <authorList>
            <person name="Varghese N."/>
            <person name="Submissions S."/>
        </authorList>
    </citation>
    <scope>NUCLEOTIDE SEQUENCE [LARGE SCALE GENOMIC DNA]</scope>
    <source>
        <strain evidence="2">DSM 25885</strain>
    </source>
</reference>
<accession>A0A285MYF6</accession>
<dbReference type="Pfam" id="PF12741">
    <property type="entry name" value="SusD-like"/>
    <property type="match status" value="1"/>
</dbReference>
<proteinExistence type="predicted"/>
<gene>
    <name evidence="1" type="ORF">SAMN06265377_3419</name>
</gene>
<dbReference type="Proteomes" id="UP000219048">
    <property type="component" value="Unassembled WGS sequence"/>
</dbReference>
<dbReference type="Pfam" id="PF12771">
    <property type="entry name" value="SusD-like_2"/>
    <property type="match status" value="1"/>
</dbReference>
<keyword evidence="2" id="KW-1185">Reference proteome</keyword>
<dbReference type="EMBL" id="OBEH01000006">
    <property type="protein sequence ID" value="SNZ01577.1"/>
    <property type="molecule type" value="Genomic_DNA"/>
</dbReference>
<protein>
    <submittedName>
        <fullName evidence="1">Starch-binding associating with outer membrane</fullName>
    </submittedName>
</protein>
<dbReference type="RefSeq" id="WP_097047022.1">
    <property type="nucleotide sequence ID" value="NZ_OBEH01000006.1"/>
</dbReference>
<organism evidence="1 2">
    <name type="scientific">Flagellimonas pacifica</name>
    <dbReference type="NCBI Taxonomy" id="1247520"/>
    <lineage>
        <taxon>Bacteria</taxon>
        <taxon>Pseudomonadati</taxon>
        <taxon>Bacteroidota</taxon>
        <taxon>Flavobacteriia</taxon>
        <taxon>Flavobacteriales</taxon>
        <taxon>Flavobacteriaceae</taxon>
        <taxon>Flagellimonas</taxon>
    </lineage>
</organism>